<dbReference type="PANTHER" id="PTHR33990">
    <property type="entry name" value="PROTEIN YJDN-RELATED"/>
    <property type="match status" value="1"/>
</dbReference>
<evidence type="ECO:0000313" key="2">
    <source>
        <dbReference type="EMBL" id="RVW01945.1"/>
    </source>
</evidence>
<name>A0A3S3DYQ5_9NOCA</name>
<organism evidence="2 3">
    <name type="scientific">Rhodococcus xishaensis</name>
    <dbReference type="NCBI Taxonomy" id="2487364"/>
    <lineage>
        <taxon>Bacteria</taxon>
        <taxon>Bacillati</taxon>
        <taxon>Actinomycetota</taxon>
        <taxon>Actinomycetes</taxon>
        <taxon>Mycobacteriales</taxon>
        <taxon>Nocardiaceae</taxon>
        <taxon>Rhodococcus</taxon>
    </lineage>
</organism>
<gene>
    <name evidence="2" type="ORF">EGT50_10880</name>
</gene>
<feature type="domain" description="Glyoxalase/fosfomycin resistance/dioxygenase" evidence="1">
    <location>
        <begin position="5"/>
        <end position="128"/>
    </location>
</feature>
<dbReference type="InterPro" id="IPR004360">
    <property type="entry name" value="Glyas_Fos-R_dOase_dom"/>
</dbReference>
<dbReference type="OrthoDB" id="9795306at2"/>
<dbReference type="AlphaFoldDB" id="A0A3S3DYQ5"/>
<keyword evidence="3" id="KW-1185">Reference proteome</keyword>
<dbReference type="Pfam" id="PF00903">
    <property type="entry name" value="Glyoxalase"/>
    <property type="match status" value="1"/>
</dbReference>
<comment type="caution">
    <text evidence="2">The sequence shown here is derived from an EMBL/GenBank/DDBJ whole genome shotgun (WGS) entry which is preliminary data.</text>
</comment>
<reference evidence="2 3" key="1">
    <citation type="submission" date="2018-11" db="EMBL/GenBank/DDBJ databases">
        <title>Rhodococcus spongicola sp. nov. and Rhodococcus xishaensis sp. nov. from marine sponges.</title>
        <authorList>
            <person name="Li L."/>
            <person name="Lin H.W."/>
        </authorList>
    </citation>
    <scope>NUCLEOTIDE SEQUENCE [LARGE SCALE GENOMIC DNA]</scope>
    <source>
        <strain evidence="2 3">LHW51113</strain>
    </source>
</reference>
<evidence type="ECO:0000313" key="3">
    <source>
        <dbReference type="Proteomes" id="UP000283479"/>
    </source>
</evidence>
<dbReference type="EMBL" id="RKLO01000004">
    <property type="protein sequence ID" value="RVW01945.1"/>
    <property type="molecule type" value="Genomic_DNA"/>
</dbReference>
<evidence type="ECO:0000259" key="1">
    <source>
        <dbReference type="Pfam" id="PF00903"/>
    </source>
</evidence>
<dbReference type="InterPro" id="IPR029068">
    <property type="entry name" value="Glyas_Bleomycin-R_OHBP_Dase"/>
</dbReference>
<protein>
    <submittedName>
        <fullName evidence="2">VOC family protein</fullName>
    </submittedName>
</protein>
<dbReference type="Gene3D" id="3.10.180.10">
    <property type="entry name" value="2,3-Dihydroxybiphenyl 1,2-Dioxygenase, domain 1"/>
    <property type="match status" value="1"/>
</dbReference>
<dbReference type="SUPFAM" id="SSF54593">
    <property type="entry name" value="Glyoxalase/Bleomycin resistance protein/Dihydroxybiphenyl dioxygenase"/>
    <property type="match status" value="1"/>
</dbReference>
<dbReference type="InterPro" id="IPR028973">
    <property type="entry name" value="PhnB-like"/>
</dbReference>
<accession>A0A3S3DYQ5</accession>
<proteinExistence type="predicted"/>
<sequence>MASLLNPYILFAGNTREAMEFYQSVFGGNLNMITYGDFGSPVDGDKIMHAMLETDSGYTIMAADTPPGAEHNVGSDMAVSLSGDDAAELRRYWDKLSESGVTQMPLEKQVWGDTYGACADRFGVSWMVNITG</sequence>
<dbReference type="Proteomes" id="UP000283479">
    <property type="component" value="Unassembled WGS sequence"/>
</dbReference>
<dbReference type="RefSeq" id="WP_127954268.1">
    <property type="nucleotide sequence ID" value="NZ_RKLO01000004.1"/>
</dbReference>
<dbReference type="CDD" id="cd06588">
    <property type="entry name" value="PhnB_like"/>
    <property type="match status" value="1"/>
</dbReference>
<dbReference type="PANTHER" id="PTHR33990:SF1">
    <property type="entry name" value="PROTEIN YJDN"/>
    <property type="match status" value="1"/>
</dbReference>